<evidence type="ECO:0000256" key="1">
    <source>
        <dbReference type="SAM" id="Phobius"/>
    </source>
</evidence>
<evidence type="ECO:0000313" key="2">
    <source>
        <dbReference type="EMBL" id="KAG2233959.1"/>
    </source>
</evidence>
<dbReference type="EMBL" id="JAEPRE010000065">
    <property type="protein sequence ID" value="KAG2233959.1"/>
    <property type="molecule type" value="Genomic_DNA"/>
</dbReference>
<keyword evidence="1" id="KW-1133">Transmembrane helix</keyword>
<feature type="transmembrane region" description="Helical" evidence="1">
    <location>
        <begin position="12"/>
        <end position="37"/>
    </location>
</feature>
<keyword evidence="1" id="KW-0472">Membrane</keyword>
<comment type="caution">
    <text evidence="2">The sequence shown here is derived from an EMBL/GenBank/DDBJ whole genome shotgun (WGS) entry which is preliminary data.</text>
</comment>
<proteinExistence type="predicted"/>
<keyword evidence="1" id="KW-0812">Transmembrane</keyword>
<accession>A0A8H7SQX1</accession>
<reference evidence="2" key="1">
    <citation type="submission" date="2021-01" db="EMBL/GenBank/DDBJ databases">
        <title>Metabolic potential, ecology and presence of endohyphal bacteria is reflected in genomic diversity of Mucoromycotina.</title>
        <authorList>
            <person name="Muszewska A."/>
            <person name="Okrasinska A."/>
            <person name="Steczkiewicz K."/>
            <person name="Drgas O."/>
            <person name="Orlowska M."/>
            <person name="Perlinska-Lenart U."/>
            <person name="Aleksandrzak-Piekarczyk T."/>
            <person name="Szatraj K."/>
            <person name="Zielenkiewicz U."/>
            <person name="Pilsyk S."/>
            <person name="Malc E."/>
            <person name="Mieczkowski P."/>
            <person name="Kruszewska J.S."/>
            <person name="Biernat P."/>
            <person name="Pawlowska J."/>
        </authorList>
    </citation>
    <scope>NUCLEOTIDE SEQUENCE</scope>
    <source>
        <strain evidence="2">WA0000018081</strain>
    </source>
</reference>
<protein>
    <submittedName>
        <fullName evidence="2">Uncharacterized protein</fullName>
    </submittedName>
</protein>
<sequence>MISTEDILTDCTILWSIGLVSLITATNTIVQAILCLLEFDKGLEEFGPSVGQSEETTFTQDEAFTNIPKASKISAEPVPTDTEAIATVSLHHAIESLYPEHSNTDNQMITNIITSLNLAPFIINSDCIDNSKLEVTTLTTPSQHKLILDVKTRGIKRVKLDTPVENAVIQSTDCIHLSKISKDISFNEVIRKSTYHQVLAFEEHRHITEKHLDLLNSHWRKCSFMYMATSQSLAGAILVDGSQALLLNGVDSYSRYPSIDAHFENISSTQESSIPQLSSQIFSYLLIFIPLPFPRQTA</sequence>
<keyword evidence="3" id="KW-1185">Reference proteome</keyword>
<gene>
    <name evidence="2" type="ORF">INT48_009772</name>
</gene>
<evidence type="ECO:0000313" key="3">
    <source>
        <dbReference type="Proteomes" id="UP000613177"/>
    </source>
</evidence>
<dbReference type="AlphaFoldDB" id="A0A8H7SQX1"/>
<name>A0A8H7SQX1_9FUNG</name>
<dbReference type="Proteomes" id="UP000613177">
    <property type="component" value="Unassembled WGS sequence"/>
</dbReference>
<organism evidence="2 3">
    <name type="scientific">Thamnidium elegans</name>
    <dbReference type="NCBI Taxonomy" id="101142"/>
    <lineage>
        <taxon>Eukaryota</taxon>
        <taxon>Fungi</taxon>
        <taxon>Fungi incertae sedis</taxon>
        <taxon>Mucoromycota</taxon>
        <taxon>Mucoromycotina</taxon>
        <taxon>Mucoromycetes</taxon>
        <taxon>Mucorales</taxon>
        <taxon>Mucorineae</taxon>
        <taxon>Mucoraceae</taxon>
        <taxon>Thamnidium</taxon>
    </lineage>
</organism>